<dbReference type="PANTHER" id="PTHR23267">
    <property type="entry name" value="IMMUNOGLOBULIN LIGHT CHAIN"/>
    <property type="match status" value="1"/>
</dbReference>
<dbReference type="InterPro" id="IPR007110">
    <property type="entry name" value="Ig-like_dom"/>
</dbReference>
<reference evidence="3" key="2">
    <citation type="submission" date="2025-09" db="UniProtKB">
        <authorList>
            <consortium name="Ensembl"/>
        </authorList>
    </citation>
    <scope>IDENTIFICATION</scope>
</reference>
<organism evidence="3 4">
    <name type="scientific">Saimiri boliviensis boliviensis</name>
    <name type="common">Bolivian squirrel monkey</name>
    <dbReference type="NCBI Taxonomy" id="39432"/>
    <lineage>
        <taxon>Eukaryota</taxon>
        <taxon>Metazoa</taxon>
        <taxon>Chordata</taxon>
        <taxon>Craniata</taxon>
        <taxon>Vertebrata</taxon>
        <taxon>Euteleostomi</taxon>
        <taxon>Mammalia</taxon>
        <taxon>Eutheria</taxon>
        <taxon>Euarchontoglires</taxon>
        <taxon>Primates</taxon>
        <taxon>Haplorrhini</taxon>
        <taxon>Platyrrhini</taxon>
        <taxon>Cebidae</taxon>
        <taxon>Saimiriinae</taxon>
        <taxon>Saimiri</taxon>
    </lineage>
</organism>
<accession>A0A2K6UBM9</accession>
<evidence type="ECO:0000256" key="1">
    <source>
        <dbReference type="ARBA" id="ARBA00023319"/>
    </source>
</evidence>
<feature type="domain" description="Ig-like" evidence="2">
    <location>
        <begin position="1"/>
        <end position="108"/>
    </location>
</feature>
<proteinExistence type="predicted"/>
<dbReference type="InterPro" id="IPR013783">
    <property type="entry name" value="Ig-like_fold"/>
</dbReference>
<dbReference type="AlphaFoldDB" id="A0A2K6UBM9"/>
<sequence>QSVLTQPASLSATPGASARLTCILSSDINVGSYYIYWYQQKPGSPPWYLLYYCSDSNKHQGSGVPSCFSGSKDASTNAGLLLISGSGLQVEDKIDYQCHKAASTHHVTKSF</sequence>
<keyword evidence="1" id="KW-0393">Immunoglobulin domain</keyword>
<dbReference type="GO" id="GO:0005576">
    <property type="term" value="C:extracellular region"/>
    <property type="evidence" value="ECO:0007669"/>
    <property type="project" value="UniProtKB-ARBA"/>
</dbReference>
<dbReference type="Proteomes" id="UP000233220">
    <property type="component" value="Unplaced"/>
</dbReference>
<dbReference type="Pfam" id="PF07686">
    <property type="entry name" value="V-set"/>
    <property type="match status" value="1"/>
</dbReference>
<dbReference type="PROSITE" id="PS50835">
    <property type="entry name" value="IG_LIKE"/>
    <property type="match status" value="1"/>
</dbReference>
<dbReference type="Ensembl" id="ENSSBOT00000046192.1">
    <property type="protein sequence ID" value="ENSSBOP00000029311.1"/>
    <property type="gene ID" value="ENSSBOG00000030994.1"/>
</dbReference>
<dbReference type="InterPro" id="IPR050150">
    <property type="entry name" value="IgV_Light_Chain"/>
</dbReference>
<dbReference type="InterPro" id="IPR013106">
    <property type="entry name" value="Ig_V-set"/>
</dbReference>
<evidence type="ECO:0000313" key="3">
    <source>
        <dbReference type="Ensembl" id="ENSSBOP00000029311.1"/>
    </source>
</evidence>
<dbReference type="SMART" id="SM00406">
    <property type="entry name" value="IGv"/>
    <property type="match status" value="1"/>
</dbReference>
<keyword evidence="4" id="KW-1185">Reference proteome</keyword>
<evidence type="ECO:0000313" key="4">
    <source>
        <dbReference type="Proteomes" id="UP000233220"/>
    </source>
</evidence>
<dbReference type="Gene3D" id="2.60.40.10">
    <property type="entry name" value="Immunoglobulins"/>
    <property type="match status" value="1"/>
</dbReference>
<reference evidence="3" key="1">
    <citation type="submission" date="2025-08" db="UniProtKB">
        <authorList>
            <consortium name="Ensembl"/>
        </authorList>
    </citation>
    <scope>IDENTIFICATION</scope>
</reference>
<protein>
    <recommendedName>
        <fullName evidence="2">Ig-like domain-containing protein</fullName>
    </recommendedName>
</protein>
<dbReference type="SUPFAM" id="SSF48726">
    <property type="entry name" value="Immunoglobulin"/>
    <property type="match status" value="1"/>
</dbReference>
<dbReference type="InterPro" id="IPR036179">
    <property type="entry name" value="Ig-like_dom_sf"/>
</dbReference>
<dbReference type="OMA" id="KIDYQCH"/>
<dbReference type="GeneTree" id="ENSGT00940000153520"/>
<evidence type="ECO:0000259" key="2">
    <source>
        <dbReference type="PROSITE" id="PS50835"/>
    </source>
</evidence>
<name>A0A2K6UBM9_SAIBB</name>